<evidence type="ECO:0000256" key="3">
    <source>
        <dbReference type="ARBA" id="ARBA00022475"/>
    </source>
</evidence>
<dbReference type="SUPFAM" id="SSF161098">
    <property type="entry name" value="MetI-like"/>
    <property type="match status" value="1"/>
</dbReference>
<dbReference type="EMBL" id="CP104064">
    <property type="protein sequence ID" value="WAH36057.1"/>
    <property type="molecule type" value="Genomic_DNA"/>
</dbReference>
<evidence type="ECO:0000313" key="10">
    <source>
        <dbReference type="Proteomes" id="UP001164803"/>
    </source>
</evidence>
<feature type="transmembrane region" description="Helical" evidence="7">
    <location>
        <begin position="262"/>
        <end position="287"/>
    </location>
</feature>
<dbReference type="InterPro" id="IPR035906">
    <property type="entry name" value="MetI-like_sf"/>
</dbReference>
<protein>
    <submittedName>
        <fullName evidence="9">Sugar ABC transporter permease</fullName>
    </submittedName>
</protein>
<dbReference type="PANTHER" id="PTHR43005">
    <property type="entry name" value="BLR7065 PROTEIN"/>
    <property type="match status" value="1"/>
</dbReference>
<sequence>MAKLSKRQKGDMWFAILLLVPTILVLVRIFIWPIYQSLVWSFYHYNLLDGSAARFIGLKNYVYTLTDPQFWMSTWRAIYFTVFTCSIELVLGLFSALLLNQVFRGRTIFRAMIIIPWASLTLVNGLLWNWILQPQNGALQVVMHALHLLPQHANPNWLASTDGSVIWAGVADIWKMTPFMTLLLLAGLQSISGELYEASMMDGAGFWRKVWSITIPQLTPAIIVALVLRIMGTFRVYDILTVFTGDPSSSVTYLTMNYGFRYFYMGKASAMAWTSTLFILALIIVYIRMMKKNMDEQT</sequence>
<proteinExistence type="inferred from homology"/>
<keyword evidence="6 7" id="KW-0472">Membrane</keyword>
<dbReference type="PROSITE" id="PS50928">
    <property type="entry name" value="ABC_TM1"/>
    <property type="match status" value="1"/>
</dbReference>
<dbReference type="RefSeq" id="WP_268043359.1">
    <property type="nucleotide sequence ID" value="NZ_CP104064.1"/>
</dbReference>
<evidence type="ECO:0000259" key="8">
    <source>
        <dbReference type="PROSITE" id="PS50928"/>
    </source>
</evidence>
<reference evidence="9" key="1">
    <citation type="submission" date="2022-08" db="EMBL/GenBank/DDBJ databases">
        <title>Alicyclobacillus dauci DSM2870, complete genome.</title>
        <authorList>
            <person name="Wang Q."/>
            <person name="Cai R."/>
            <person name="Wang Z."/>
        </authorList>
    </citation>
    <scope>NUCLEOTIDE SEQUENCE</scope>
    <source>
        <strain evidence="9">DSM 28700</strain>
    </source>
</reference>
<feature type="transmembrane region" description="Helical" evidence="7">
    <location>
        <begin position="165"/>
        <end position="189"/>
    </location>
</feature>
<dbReference type="Proteomes" id="UP001164803">
    <property type="component" value="Chromosome"/>
</dbReference>
<keyword evidence="10" id="KW-1185">Reference proteome</keyword>
<evidence type="ECO:0000256" key="6">
    <source>
        <dbReference type="ARBA" id="ARBA00023136"/>
    </source>
</evidence>
<name>A0ABY6YZK7_9BACL</name>
<evidence type="ECO:0000256" key="4">
    <source>
        <dbReference type="ARBA" id="ARBA00022692"/>
    </source>
</evidence>
<evidence type="ECO:0000256" key="1">
    <source>
        <dbReference type="ARBA" id="ARBA00004651"/>
    </source>
</evidence>
<dbReference type="CDD" id="cd06261">
    <property type="entry name" value="TM_PBP2"/>
    <property type="match status" value="1"/>
</dbReference>
<feature type="transmembrane region" description="Helical" evidence="7">
    <location>
        <begin position="77"/>
        <end position="99"/>
    </location>
</feature>
<feature type="transmembrane region" description="Helical" evidence="7">
    <location>
        <begin position="12"/>
        <end position="35"/>
    </location>
</feature>
<dbReference type="InterPro" id="IPR000515">
    <property type="entry name" value="MetI-like"/>
</dbReference>
<evidence type="ECO:0000256" key="2">
    <source>
        <dbReference type="ARBA" id="ARBA00022448"/>
    </source>
</evidence>
<feature type="transmembrane region" description="Helical" evidence="7">
    <location>
        <begin position="210"/>
        <end position="231"/>
    </location>
</feature>
<dbReference type="PANTHER" id="PTHR43005:SF1">
    <property type="entry name" value="SPERMIDINE_PUTRESCINE TRANSPORT SYSTEM PERMEASE PROTEIN"/>
    <property type="match status" value="1"/>
</dbReference>
<comment type="similarity">
    <text evidence="7">Belongs to the binding-protein-dependent transport system permease family.</text>
</comment>
<evidence type="ECO:0000256" key="5">
    <source>
        <dbReference type="ARBA" id="ARBA00022989"/>
    </source>
</evidence>
<evidence type="ECO:0000256" key="7">
    <source>
        <dbReference type="RuleBase" id="RU363032"/>
    </source>
</evidence>
<keyword evidence="5 7" id="KW-1133">Transmembrane helix</keyword>
<accession>A0ABY6YZK7</accession>
<evidence type="ECO:0000313" key="9">
    <source>
        <dbReference type="EMBL" id="WAH36057.1"/>
    </source>
</evidence>
<gene>
    <name evidence="9" type="ORF">NZD86_17635</name>
</gene>
<dbReference type="Gene3D" id="1.10.3720.10">
    <property type="entry name" value="MetI-like"/>
    <property type="match status" value="1"/>
</dbReference>
<feature type="domain" description="ABC transmembrane type-1" evidence="8">
    <location>
        <begin position="74"/>
        <end position="288"/>
    </location>
</feature>
<feature type="transmembrane region" description="Helical" evidence="7">
    <location>
        <begin position="111"/>
        <end position="131"/>
    </location>
</feature>
<organism evidence="9 10">
    <name type="scientific">Alicyclobacillus dauci</name>
    <dbReference type="NCBI Taxonomy" id="1475485"/>
    <lineage>
        <taxon>Bacteria</taxon>
        <taxon>Bacillati</taxon>
        <taxon>Bacillota</taxon>
        <taxon>Bacilli</taxon>
        <taxon>Bacillales</taxon>
        <taxon>Alicyclobacillaceae</taxon>
        <taxon>Alicyclobacillus</taxon>
    </lineage>
</organism>
<dbReference type="Pfam" id="PF00528">
    <property type="entry name" value="BPD_transp_1"/>
    <property type="match status" value="1"/>
</dbReference>
<keyword evidence="4 7" id="KW-0812">Transmembrane</keyword>
<keyword evidence="2 7" id="KW-0813">Transport</keyword>
<keyword evidence="3" id="KW-1003">Cell membrane</keyword>
<comment type="subcellular location">
    <subcellularLocation>
        <location evidence="1 7">Cell membrane</location>
        <topology evidence="1 7">Multi-pass membrane protein</topology>
    </subcellularLocation>
</comment>